<organism evidence="7 8">
    <name type="scientific">Alkaliphilus serpentinus</name>
    <dbReference type="NCBI Taxonomy" id="1482731"/>
    <lineage>
        <taxon>Bacteria</taxon>
        <taxon>Bacillati</taxon>
        <taxon>Bacillota</taxon>
        <taxon>Clostridia</taxon>
        <taxon>Peptostreptococcales</taxon>
        <taxon>Natronincolaceae</taxon>
        <taxon>Alkaliphilus</taxon>
    </lineage>
</organism>
<evidence type="ECO:0000313" key="7">
    <source>
        <dbReference type="EMBL" id="KAB3532212.1"/>
    </source>
</evidence>
<evidence type="ECO:0000256" key="2">
    <source>
        <dbReference type="ARBA" id="ARBA00009190"/>
    </source>
</evidence>
<comment type="similarity">
    <text evidence="2 6">Belongs to the GDT1 family.</text>
</comment>
<keyword evidence="5 6" id="KW-0472">Membrane</keyword>
<dbReference type="InterPro" id="IPR001727">
    <property type="entry name" value="GDT1-like"/>
</dbReference>
<dbReference type="Proteomes" id="UP000465601">
    <property type="component" value="Unassembled WGS sequence"/>
</dbReference>
<dbReference type="EMBL" id="WBZB01000010">
    <property type="protein sequence ID" value="KAB3532212.1"/>
    <property type="molecule type" value="Genomic_DNA"/>
</dbReference>
<feature type="transmembrane region" description="Helical" evidence="6">
    <location>
        <begin position="34"/>
        <end position="56"/>
    </location>
</feature>
<dbReference type="Pfam" id="PF01169">
    <property type="entry name" value="GDT1"/>
    <property type="match status" value="1"/>
</dbReference>
<evidence type="ECO:0000256" key="3">
    <source>
        <dbReference type="ARBA" id="ARBA00022692"/>
    </source>
</evidence>
<evidence type="ECO:0000256" key="1">
    <source>
        <dbReference type="ARBA" id="ARBA00004141"/>
    </source>
</evidence>
<dbReference type="GO" id="GO:0016020">
    <property type="term" value="C:membrane"/>
    <property type="evidence" value="ECO:0007669"/>
    <property type="project" value="UniProtKB-SubCell"/>
</dbReference>
<proteinExistence type="inferred from homology"/>
<dbReference type="PANTHER" id="PTHR12608:SF1">
    <property type="entry name" value="TRANSMEMBRANE PROTEIN 165"/>
    <property type="match status" value="1"/>
</dbReference>
<dbReference type="GO" id="GO:0046873">
    <property type="term" value="F:metal ion transmembrane transporter activity"/>
    <property type="evidence" value="ECO:0007669"/>
    <property type="project" value="InterPro"/>
</dbReference>
<name>A0A833MEY6_9FIRM</name>
<evidence type="ECO:0000256" key="4">
    <source>
        <dbReference type="ARBA" id="ARBA00022989"/>
    </source>
</evidence>
<gene>
    <name evidence="7" type="ORF">F8153_02875</name>
</gene>
<feature type="transmembrane region" description="Helical" evidence="6">
    <location>
        <begin position="68"/>
        <end position="87"/>
    </location>
</feature>
<protein>
    <recommendedName>
        <fullName evidence="6">GDT1 family protein</fullName>
    </recommendedName>
</protein>
<evidence type="ECO:0000256" key="5">
    <source>
        <dbReference type="ARBA" id="ARBA00023136"/>
    </source>
</evidence>
<dbReference type="RefSeq" id="WP_151864849.1">
    <property type="nucleotide sequence ID" value="NZ_WBZB01000010.1"/>
</dbReference>
<keyword evidence="3 6" id="KW-0812">Transmembrane</keyword>
<dbReference type="OrthoDB" id="9801356at2"/>
<dbReference type="PANTHER" id="PTHR12608">
    <property type="entry name" value="TRANSMEMBRANE PROTEIN HTP-1 RELATED"/>
    <property type="match status" value="1"/>
</dbReference>
<dbReference type="AlphaFoldDB" id="A0A833MEY6"/>
<sequence>MLKIVIMTFFIVFIAELGDKTQLQVMLLATQSKSIWPVFIGSSLALIFSSLIAVLAADYICKIINPSILQTAAGIIFIIFGVLTLFGKL</sequence>
<comment type="subcellular location">
    <subcellularLocation>
        <location evidence="1 6">Membrane</location>
        <topology evidence="1 6">Multi-pass membrane protein</topology>
    </subcellularLocation>
</comment>
<reference evidence="7 8" key="1">
    <citation type="submission" date="2019-10" db="EMBL/GenBank/DDBJ databases">
        <title>Alkaliphilus serpentinus sp. nov. and Alkaliphilus pronyensis sp. nov., two novel anaerobic alkaliphilic species isolated from the serpentinized-hosted hydrothermal field of the Prony Bay (New Caledonia).</title>
        <authorList>
            <person name="Postec A."/>
        </authorList>
    </citation>
    <scope>NUCLEOTIDE SEQUENCE [LARGE SCALE GENOMIC DNA]</scope>
    <source>
        <strain evidence="7 8">LacT</strain>
    </source>
</reference>
<evidence type="ECO:0000313" key="8">
    <source>
        <dbReference type="Proteomes" id="UP000465601"/>
    </source>
</evidence>
<keyword evidence="4 6" id="KW-1133">Transmembrane helix</keyword>
<keyword evidence="8" id="KW-1185">Reference proteome</keyword>
<accession>A0A833MEY6</accession>
<evidence type="ECO:0000256" key="6">
    <source>
        <dbReference type="RuleBase" id="RU365102"/>
    </source>
</evidence>
<comment type="caution">
    <text evidence="7">The sequence shown here is derived from an EMBL/GenBank/DDBJ whole genome shotgun (WGS) entry which is preliminary data.</text>
</comment>
<comment type="caution">
    <text evidence="6">Lacks conserved residue(s) required for the propagation of feature annotation.</text>
</comment>